<organism evidence="2 3">
    <name type="scientific">Luteolibacter ambystomatis</name>
    <dbReference type="NCBI Taxonomy" id="2824561"/>
    <lineage>
        <taxon>Bacteria</taxon>
        <taxon>Pseudomonadati</taxon>
        <taxon>Verrucomicrobiota</taxon>
        <taxon>Verrucomicrobiia</taxon>
        <taxon>Verrucomicrobiales</taxon>
        <taxon>Verrucomicrobiaceae</taxon>
        <taxon>Luteolibacter</taxon>
    </lineage>
</organism>
<reference evidence="2" key="1">
    <citation type="submission" date="2021-04" db="EMBL/GenBank/DDBJ databases">
        <title>Luteolibacter sp. 32A isolated from the skin of an Anderson's salamander (Ambystoma andersonii).</title>
        <authorList>
            <person name="Spergser J."/>
            <person name="Busse H.-J."/>
        </authorList>
    </citation>
    <scope>NUCLEOTIDE SEQUENCE</scope>
    <source>
        <strain evidence="2">32A</strain>
    </source>
</reference>
<accession>A0A975IYC5</accession>
<evidence type="ECO:0000313" key="3">
    <source>
        <dbReference type="Proteomes" id="UP000676169"/>
    </source>
</evidence>
<dbReference type="EMBL" id="CP073100">
    <property type="protein sequence ID" value="QUE49994.1"/>
    <property type="molecule type" value="Genomic_DNA"/>
</dbReference>
<proteinExistence type="predicted"/>
<evidence type="ECO:0008006" key="4">
    <source>
        <dbReference type="Google" id="ProtNLM"/>
    </source>
</evidence>
<sequence>MKPLFLALLLAVPAAAATSRTPAEAAVGYVEKIRGGQVDLTPGADTAVSPATGQDKREIIAARIKRLSQEIDPGPVEAGPVKEDGDLAAVLVRQTSGFDPGRLKVVAIGLVKKGGEWLAAPVPGSFENTGLGYDEARSNRVAALEQWMLREQVVDLGTLREQSAERLRKEIGAKLPKDSLRTEKPSALLKRLLAASATRDQATMLGLLGGLQRELPKDWTERLAAVSRAFAKETFDPSWRLLASPGVIRTVLTEDGDDTQATLTLACLDASPESGRGKLPAIRFMDLDMERDADGLWRIDLPGALVKGDPANPHEDEEESDEETLDTLPAAWRHQFPLAKPVTAMAASEAIVAALRAGNTDGLLPLLDLEGDPPNALLGAKRLALIWRDLHSPRDLATLLPLGFLEKGDGAVAAYQMFSSRQPERADIRTLFFVRRNGGWQLAPGLRPAEPPQEPLAAVKEWVDTQAPEWTKNWEDLTLAASPALNQVPAAEGPLEDAARSTFTAWSEAIIKGDIATTIRLTAHFKRDRGTSRLLRNLGFELTGAVKTGRHATILGVIRRGSWTGISARIGKAGDAETTYPLYPMVSTPEGPRVMAEIDLFANGNRTREYLNETSWERLNAGGDGDASAPLREIYEIHRKNAEADRPAATQK</sequence>
<dbReference type="Proteomes" id="UP000676169">
    <property type="component" value="Chromosome"/>
</dbReference>
<evidence type="ECO:0000256" key="1">
    <source>
        <dbReference type="SAM" id="SignalP"/>
    </source>
</evidence>
<name>A0A975IYC5_9BACT</name>
<evidence type="ECO:0000313" key="2">
    <source>
        <dbReference type="EMBL" id="QUE49994.1"/>
    </source>
</evidence>
<dbReference type="KEGG" id="lamb:KBB96_14085"/>
<dbReference type="RefSeq" id="WP_211630083.1">
    <property type="nucleotide sequence ID" value="NZ_CP073100.1"/>
</dbReference>
<protein>
    <recommendedName>
        <fullName evidence="4">DUF4012 domain-containing protein</fullName>
    </recommendedName>
</protein>
<keyword evidence="1" id="KW-0732">Signal</keyword>
<keyword evidence="3" id="KW-1185">Reference proteome</keyword>
<gene>
    <name evidence="2" type="ORF">KBB96_14085</name>
</gene>
<feature type="signal peptide" evidence="1">
    <location>
        <begin position="1"/>
        <end position="25"/>
    </location>
</feature>
<dbReference type="AlphaFoldDB" id="A0A975IYC5"/>
<feature type="chain" id="PRO_5036941916" description="DUF4012 domain-containing protein" evidence="1">
    <location>
        <begin position="26"/>
        <end position="652"/>
    </location>
</feature>